<dbReference type="Proteomes" id="UP000682733">
    <property type="component" value="Unassembled WGS sequence"/>
</dbReference>
<feature type="region of interest" description="Disordered" evidence="2">
    <location>
        <begin position="274"/>
        <end position="322"/>
    </location>
</feature>
<dbReference type="SUPFAM" id="SSF54001">
    <property type="entry name" value="Cysteine proteinases"/>
    <property type="match status" value="1"/>
</dbReference>
<gene>
    <name evidence="4" type="ORF">OVA965_LOCUS5272</name>
    <name evidence="5" type="ORF">TMI583_LOCUS5270</name>
</gene>
<dbReference type="Gene3D" id="3.90.70.10">
    <property type="entry name" value="Cysteine proteinases"/>
    <property type="match status" value="1"/>
</dbReference>
<comment type="similarity">
    <text evidence="1">Belongs to the peptidase C1 family.</text>
</comment>
<proteinExistence type="inferred from homology"/>
<protein>
    <recommendedName>
        <fullName evidence="3">Peptidase C1A papain C-terminal domain-containing protein</fullName>
    </recommendedName>
</protein>
<dbReference type="InterPro" id="IPR038765">
    <property type="entry name" value="Papain-like_cys_pep_sf"/>
</dbReference>
<evidence type="ECO:0000313" key="5">
    <source>
        <dbReference type="EMBL" id="CAF3597418.1"/>
    </source>
</evidence>
<evidence type="ECO:0000313" key="6">
    <source>
        <dbReference type="Proteomes" id="UP000682733"/>
    </source>
</evidence>
<dbReference type="GO" id="GO:0008234">
    <property type="term" value="F:cysteine-type peptidase activity"/>
    <property type="evidence" value="ECO:0007669"/>
    <property type="project" value="InterPro"/>
</dbReference>
<organism evidence="5 6">
    <name type="scientific">Didymodactylos carnosus</name>
    <dbReference type="NCBI Taxonomy" id="1234261"/>
    <lineage>
        <taxon>Eukaryota</taxon>
        <taxon>Metazoa</taxon>
        <taxon>Spiralia</taxon>
        <taxon>Gnathifera</taxon>
        <taxon>Rotifera</taxon>
        <taxon>Eurotatoria</taxon>
        <taxon>Bdelloidea</taxon>
        <taxon>Philodinida</taxon>
        <taxon>Philodinidae</taxon>
        <taxon>Didymodactylos</taxon>
    </lineage>
</organism>
<name>A0A8S2H549_9BILA</name>
<feature type="compositionally biased region" description="Low complexity" evidence="2">
    <location>
        <begin position="284"/>
        <end position="295"/>
    </location>
</feature>
<evidence type="ECO:0000259" key="3">
    <source>
        <dbReference type="SMART" id="SM00645"/>
    </source>
</evidence>
<dbReference type="GO" id="GO:0006508">
    <property type="term" value="P:proteolysis"/>
    <property type="evidence" value="ECO:0007669"/>
    <property type="project" value="InterPro"/>
</dbReference>
<dbReference type="InterPro" id="IPR013128">
    <property type="entry name" value="Peptidase_C1A"/>
</dbReference>
<evidence type="ECO:0000256" key="1">
    <source>
        <dbReference type="ARBA" id="ARBA00008455"/>
    </source>
</evidence>
<dbReference type="EMBL" id="CAJNOK010001467">
    <property type="protein sequence ID" value="CAF0813532.1"/>
    <property type="molecule type" value="Genomic_DNA"/>
</dbReference>
<dbReference type="InterPro" id="IPR000668">
    <property type="entry name" value="Peptidase_C1A_C"/>
</dbReference>
<dbReference type="PANTHER" id="PTHR12411">
    <property type="entry name" value="CYSTEINE PROTEASE FAMILY C1-RELATED"/>
    <property type="match status" value="1"/>
</dbReference>
<feature type="domain" description="Peptidase C1A papain C-terminal" evidence="3">
    <location>
        <begin position="46"/>
        <end position="257"/>
    </location>
</feature>
<dbReference type="AlphaFoldDB" id="A0A8S2H549"/>
<sequence length="322" mass="35616">MTLKTFLTNRRRGTRYRLNGITQSTFSPSRWQPFSNIRKLTSAGELPAKVDLRPQMTPVEDQSQIGSCSANALAGAYEYLVKQHLNKDTLVSRLFIYYNGRQQEGEGDITDSGCTMSAAIEALEAYGTCGERLWPYDISAVNTKPSQAAYTEAKQFIVDEALSVQIELNEMKSCLAQGFPFTFGIMLFHSFDDAASGGVVPMPSGGQQGGHALLCVGYSDQSNSFIVRNSWGESWGDNGYCYIPYDYMTNTDYTFDAWTIRKLSSDDFGQDTWDNDDSVDYTQNAGNDADAGNGAIEDVDDDLDSGGDFQSNDYGDDNDNNW</sequence>
<evidence type="ECO:0000256" key="2">
    <source>
        <dbReference type="SAM" id="MobiDB-lite"/>
    </source>
</evidence>
<comment type="caution">
    <text evidence="5">The sequence shown here is derived from an EMBL/GenBank/DDBJ whole genome shotgun (WGS) entry which is preliminary data.</text>
</comment>
<dbReference type="CDD" id="cd02619">
    <property type="entry name" value="Peptidase_C1"/>
    <property type="match status" value="1"/>
</dbReference>
<evidence type="ECO:0000313" key="4">
    <source>
        <dbReference type="EMBL" id="CAF0813532.1"/>
    </source>
</evidence>
<accession>A0A8S2H549</accession>
<dbReference type="Pfam" id="PF00112">
    <property type="entry name" value="Peptidase_C1"/>
    <property type="match status" value="1"/>
</dbReference>
<dbReference type="Proteomes" id="UP000677228">
    <property type="component" value="Unassembled WGS sequence"/>
</dbReference>
<dbReference type="SMART" id="SM00645">
    <property type="entry name" value="Pept_C1"/>
    <property type="match status" value="1"/>
</dbReference>
<reference evidence="5" key="1">
    <citation type="submission" date="2021-02" db="EMBL/GenBank/DDBJ databases">
        <authorList>
            <person name="Nowell W R."/>
        </authorList>
    </citation>
    <scope>NUCLEOTIDE SEQUENCE</scope>
</reference>
<dbReference type="EMBL" id="CAJOBA010001467">
    <property type="protein sequence ID" value="CAF3597418.1"/>
    <property type="molecule type" value="Genomic_DNA"/>
</dbReference>